<comment type="catalytic activity">
    <reaction evidence="21">
        <text>decanoyl-CoA + H2O = decanoate + CoA + H(+)</text>
        <dbReference type="Rhea" id="RHEA:40059"/>
        <dbReference type="ChEBI" id="CHEBI:15377"/>
        <dbReference type="ChEBI" id="CHEBI:15378"/>
        <dbReference type="ChEBI" id="CHEBI:27689"/>
        <dbReference type="ChEBI" id="CHEBI:57287"/>
        <dbReference type="ChEBI" id="CHEBI:61430"/>
    </reaction>
    <physiologicalReaction direction="left-to-right" evidence="21">
        <dbReference type="Rhea" id="RHEA:40060"/>
    </physiologicalReaction>
</comment>
<evidence type="ECO:0000256" key="21">
    <source>
        <dbReference type="ARBA" id="ARBA00047969"/>
    </source>
</evidence>
<evidence type="ECO:0000256" key="3">
    <source>
        <dbReference type="ARBA" id="ARBA00004632"/>
    </source>
</evidence>
<evidence type="ECO:0000256" key="2">
    <source>
        <dbReference type="ARBA" id="ARBA00004496"/>
    </source>
</evidence>
<keyword evidence="5" id="KW-0963">Cytoplasm</keyword>
<keyword evidence="7" id="KW-0378">Hydrolase</keyword>
<accession>A0A0C2JPC1</accession>
<dbReference type="InterPro" id="IPR006683">
    <property type="entry name" value="Thioestr_dom"/>
</dbReference>
<evidence type="ECO:0000256" key="4">
    <source>
        <dbReference type="ARBA" id="ARBA00022475"/>
    </source>
</evidence>
<comment type="caution">
    <text evidence="25">The sequence shown here is derived from an EMBL/GenBank/DDBJ whole genome shotgun (WGS) entry which is preliminary data.</text>
</comment>
<organism evidence="25 26">
    <name type="scientific">Streptomonospora alba</name>
    <dbReference type="NCBI Taxonomy" id="183763"/>
    <lineage>
        <taxon>Bacteria</taxon>
        <taxon>Bacillati</taxon>
        <taxon>Actinomycetota</taxon>
        <taxon>Actinomycetes</taxon>
        <taxon>Streptosporangiales</taxon>
        <taxon>Nocardiopsidaceae</taxon>
        <taxon>Streptomonospora</taxon>
    </lineage>
</organism>
<evidence type="ECO:0000256" key="18">
    <source>
        <dbReference type="ARBA" id="ARBA00043210"/>
    </source>
</evidence>
<keyword evidence="12" id="KW-0966">Cell projection</keyword>
<dbReference type="GO" id="GO:0005737">
    <property type="term" value="C:cytoplasm"/>
    <property type="evidence" value="ECO:0007669"/>
    <property type="project" value="UniProtKB-SubCell"/>
</dbReference>
<evidence type="ECO:0000256" key="6">
    <source>
        <dbReference type="ARBA" id="ARBA00022703"/>
    </source>
</evidence>
<evidence type="ECO:0000256" key="23">
    <source>
        <dbReference type="ARBA" id="ARBA00048180"/>
    </source>
</evidence>
<comment type="similarity">
    <text evidence="15">Belongs to the THEM4/THEM5 thioesterase family.</text>
</comment>
<dbReference type="EMBL" id="JROO01000021">
    <property type="protein sequence ID" value="KIH98632.1"/>
    <property type="molecule type" value="Genomic_DNA"/>
</dbReference>
<evidence type="ECO:0000256" key="16">
    <source>
        <dbReference type="ARBA" id="ARBA00038848"/>
    </source>
</evidence>
<comment type="catalytic activity">
    <reaction evidence="22">
        <text>dodecanoyl-CoA + H2O = dodecanoate + CoA + H(+)</text>
        <dbReference type="Rhea" id="RHEA:30135"/>
        <dbReference type="ChEBI" id="CHEBI:15377"/>
        <dbReference type="ChEBI" id="CHEBI:15378"/>
        <dbReference type="ChEBI" id="CHEBI:18262"/>
        <dbReference type="ChEBI" id="CHEBI:57287"/>
        <dbReference type="ChEBI" id="CHEBI:57375"/>
    </reaction>
    <physiologicalReaction direction="left-to-right" evidence="22">
        <dbReference type="Rhea" id="RHEA:30136"/>
    </physiologicalReaction>
</comment>
<gene>
    <name evidence="25" type="ORF">LP52_11790</name>
</gene>
<evidence type="ECO:0000313" key="26">
    <source>
        <dbReference type="Proteomes" id="UP000031675"/>
    </source>
</evidence>
<dbReference type="OrthoDB" id="5242242at2"/>
<comment type="catalytic activity">
    <reaction evidence="14">
        <text>(9Z)-octadecenoyl-CoA + H2O = (9Z)-octadecenoate + CoA + H(+)</text>
        <dbReference type="Rhea" id="RHEA:40139"/>
        <dbReference type="ChEBI" id="CHEBI:15377"/>
        <dbReference type="ChEBI" id="CHEBI:15378"/>
        <dbReference type="ChEBI" id="CHEBI:30823"/>
        <dbReference type="ChEBI" id="CHEBI:57287"/>
        <dbReference type="ChEBI" id="CHEBI:57387"/>
    </reaction>
    <physiologicalReaction direction="left-to-right" evidence="14">
        <dbReference type="Rhea" id="RHEA:40140"/>
    </physiologicalReaction>
</comment>
<evidence type="ECO:0000256" key="19">
    <source>
        <dbReference type="ARBA" id="ARBA00047588"/>
    </source>
</evidence>
<dbReference type="EC" id="3.1.2.2" evidence="16"/>
<evidence type="ECO:0000256" key="1">
    <source>
        <dbReference type="ARBA" id="ARBA00004170"/>
    </source>
</evidence>
<dbReference type="PANTHER" id="PTHR12418:SF19">
    <property type="entry name" value="ACYL-COENZYME A THIOESTERASE THEM4"/>
    <property type="match status" value="1"/>
</dbReference>
<keyword evidence="6" id="KW-0053">Apoptosis</keyword>
<evidence type="ECO:0000256" key="8">
    <source>
        <dbReference type="ARBA" id="ARBA00022832"/>
    </source>
</evidence>
<evidence type="ECO:0000256" key="5">
    <source>
        <dbReference type="ARBA" id="ARBA00022490"/>
    </source>
</evidence>
<dbReference type="InterPro" id="IPR029069">
    <property type="entry name" value="HotDog_dom_sf"/>
</dbReference>
<feature type="domain" description="Thioesterase" evidence="24">
    <location>
        <begin position="134"/>
        <end position="206"/>
    </location>
</feature>
<dbReference type="Gene3D" id="3.10.129.10">
    <property type="entry name" value="Hotdog Thioesterase"/>
    <property type="match status" value="1"/>
</dbReference>
<evidence type="ECO:0000256" key="9">
    <source>
        <dbReference type="ARBA" id="ARBA00022946"/>
    </source>
</evidence>
<evidence type="ECO:0000256" key="14">
    <source>
        <dbReference type="ARBA" id="ARBA00037002"/>
    </source>
</evidence>
<dbReference type="Pfam" id="PF03061">
    <property type="entry name" value="4HBT"/>
    <property type="match status" value="1"/>
</dbReference>
<keyword evidence="4" id="KW-1003">Cell membrane</keyword>
<evidence type="ECO:0000256" key="22">
    <source>
        <dbReference type="ARBA" id="ARBA00048074"/>
    </source>
</evidence>
<evidence type="ECO:0000256" key="17">
    <source>
        <dbReference type="ARBA" id="ARBA00040123"/>
    </source>
</evidence>
<evidence type="ECO:0000313" key="25">
    <source>
        <dbReference type="EMBL" id="KIH98632.1"/>
    </source>
</evidence>
<keyword evidence="11" id="KW-0472">Membrane</keyword>
<comment type="catalytic activity">
    <reaction evidence="13">
        <text>(5Z,8Z,11Z,14Z)-eicosatetraenoyl-CoA + H2O = (5Z,8Z,11Z,14Z)-eicosatetraenoate + CoA + H(+)</text>
        <dbReference type="Rhea" id="RHEA:40151"/>
        <dbReference type="ChEBI" id="CHEBI:15377"/>
        <dbReference type="ChEBI" id="CHEBI:15378"/>
        <dbReference type="ChEBI" id="CHEBI:32395"/>
        <dbReference type="ChEBI" id="CHEBI:57287"/>
        <dbReference type="ChEBI" id="CHEBI:57368"/>
    </reaction>
    <physiologicalReaction direction="left-to-right" evidence="13">
        <dbReference type="Rhea" id="RHEA:40152"/>
    </physiologicalReaction>
</comment>
<keyword evidence="10" id="KW-0443">Lipid metabolism</keyword>
<evidence type="ECO:0000259" key="24">
    <source>
        <dbReference type="Pfam" id="PF03061"/>
    </source>
</evidence>
<dbReference type="Proteomes" id="UP000031675">
    <property type="component" value="Unassembled WGS sequence"/>
</dbReference>
<comment type="catalytic activity">
    <reaction evidence="23">
        <text>tetradecanoyl-CoA + H2O = tetradecanoate + CoA + H(+)</text>
        <dbReference type="Rhea" id="RHEA:40119"/>
        <dbReference type="ChEBI" id="CHEBI:15377"/>
        <dbReference type="ChEBI" id="CHEBI:15378"/>
        <dbReference type="ChEBI" id="CHEBI:30807"/>
        <dbReference type="ChEBI" id="CHEBI:57287"/>
        <dbReference type="ChEBI" id="CHEBI:57385"/>
    </reaction>
    <physiologicalReaction direction="left-to-right" evidence="23">
        <dbReference type="Rhea" id="RHEA:40120"/>
    </physiologicalReaction>
</comment>
<name>A0A0C2JPC1_9ACTN</name>
<evidence type="ECO:0000256" key="15">
    <source>
        <dbReference type="ARBA" id="ARBA00038456"/>
    </source>
</evidence>
<evidence type="ECO:0000256" key="10">
    <source>
        <dbReference type="ARBA" id="ARBA00023098"/>
    </source>
</evidence>
<evidence type="ECO:0000256" key="20">
    <source>
        <dbReference type="ARBA" id="ARBA00047734"/>
    </source>
</evidence>
<sequence>MTVDAKPVAELPDPRDFGLSVVPEGEIPAELASLVDEVRSLVDTVAHTKAGSRELAAAREAVAAANDRLKGDRHDIGTMVQQVWPDGRVEYGTLTNVVSGPTNAAAPPLRMETAPEGGLRGEVVLNGTYQGPPGLVHGGWLAALLDQALGSAAGAEGMPGLTANLDVNYRNPTPLNAPLEITARVSGTERRKVFVSGEVRHNGQVTAEGTALMVRMNLPGDGGA</sequence>
<dbReference type="RefSeq" id="WP_040273254.1">
    <property type="nucleotide sequence ID" value="NZ_JROO01000021.1"/>
</dbReference>
<evidence type="ECO:0000256" key="13">
    <source>
        <dbReference type="ARBA" id="ARBA00035852"/>
    </source>
</evidence>
<dbReference type="GO" id="GO:0006631">
    <property type="term" value="P:fatty acid metabolic process"/>
    <property type="evidence" value="ECO:0007669"/>
    <property type="project" value="UniProtKB-KW"/>
</dbReference>
<dbReference type="CDD" id="cd03443">
    <property type="entry name" value="PaaI_thioesterase"/>
    <property type="match status" value="1"/>
</dbReference>
<comment type="catalytic activity">
    <reaction evidence="19">
        <text>octanoyl-CoA + H2O = octanoate + CoA + H(+)</text>
        <dbReference type="Rhea" id="RHEA:30143"/>
        <dbReference type="ChEBI" id="CHEBI:15377"/>
        <dbReference type="ChEBI" id="CHEBI:15378"/>
        <dbReference type="ChEBI" id="CHEBI:25646"/>
        <dbReference type="ChEBI" id="CHEBI:57287"/>
        <dbReference type="ChEBI" id="CHEBI:57386"/>
    </reaction>
    <physiologicalReaction direction="left-to-right" evidence="19">
        <dbReference type="Rhea" id="RHEA:30144"/>
    </physiologicalReaction>
</comment>
<reference evidence="26" key="1">
    <citation type="journal article" date="2015" name="Chem. Biol.">
        <title>Structure, bioactivity, and resistance mechanism of streptomonomicin, an unusual lasso Peptide from an understudied halophilic actinomycete.</title>
        <authorList>
            <person name="Metelev M."/>
            <person name="Tietz J.I."/>
            <person name="Melby J.O."/>
            <person name="Blair P.M."/>
            <person name="Zhu L."/>
            <person name="Livnat I."/>
            <person name="Severinov K."/>
            <person name="Mitchell D.A."/>
        </authorList>
    </citation>
    <scope>NUCLEOTIDE SEQUENCE [LARGE SCALE GENOMIC DNA]</scope>
    <source>
        <strain evidence="26">YIM 90003</strain>
    </source>
</reference>
<evidence type="ECO:0000256" key="7">
    <source>
        <dbReference type="ARBA" id="ARBA00022801"/>
    </source>
</evidence>
<evidence type="ECO:0000256" key="12">
    <source>
        <dbReference type="ARBA" id="ARBA00023273"/>
    </source>
</evidence>
<keyword evidence="8" id="KW-0276">Fatty acid metabolism</keyword>
<protein>
    <recommendedName>
        <fullName evidence="17">Acyl-coenzyme A thioesterase THEM4</fullName>
        <ecNumber evidence="16">3.1.2.2</ecNumber>
    </recommendedName>
    <alternativeName>
        <fullName evidence="18">Thioesterase superfamily member 4</fullName>
    </alternativeName>
</protein>
<dbReference type="GO" id="GO:0016020">
    <property type="term" value="C:membrane"/>
    <property type="evidence" value="ECO:0007669"/>
    <property type="project" value="UniProtKB-SubCell"/>
</dbReference>
<proteinExistence type="inferred from homology"/>
<dbReference type="GO" id="GO:0016787">
    <property type="term" value="F:hydrolase activity"/>
    <property type="evidence" value="ECO:0007669"/>
    <property type="project" value="UniProtKB-KW"/>
</dbReference>
<dbReference type="SUPFAM" id="SSF54637">
    <property type="entry name" value="Thioesterase/thiol ester dehydrase-isomerase"/>
    <property type="match status" value="1"/>
</dbReference>
<keyword evidence="9" id="KW-0809">Transit peptide</keyword>
<comment type="catalytic activity">
    <reaction evidence="20">
        <text>hexadecanoyl-CoA + H2O = hexadecanoate + CoA + H(+)</text>
        <dbReference type="Rhea" id="RHEA:16645"/>
        <dbReference type="ChEBI" id="CHEBI:7896"/>
        <dbReference type="ChEBI" id="CHEBI:15377"/>
        <dbReference type="ChEBI" id="CHEBI:15378"/>
        <dbReference type="ChEBI" id="CHEBI:57287"/>
        <dbReference type="ChEBI" id="CHEBI:57379"/>
        <dbReference type="EC" id="3.1.2.2"/>
    </reaction>
    <physiologicalReaction direction="left-to-right" evidence="20">
        <dbReference type="Rhea" id="RHEA:16646"/>
    </physiologicalReaction>
</comment>
<dbReference type="STRING" id="183763.LP52_11790"/>
<keyword evidence="26" id="KW-1185">Reference proteome</keyword>
<dbReference type="PANTHER" id="PTHR12418">
    <property type="entry name" value="ACYL-COENZYME A THIOESTERASE THEM4"/>
    <property type="match status" value="1"/>
</dbReference>
<evidence type="ECO:0000256" key="11">
    <source>
        <dbReference type="ARBA" id="ARBA00023136"/>
    </source>
</evidence>
<dbReference type="InterPro" id="IPR052365">
    <property type="entry name" value="THEM4/THEM5_acyl-CoA_thioest"/>
</dbReference>
<comment type="subcellular location">
    <subcellularLocation>
        <location evidence="3">Cell projection</location>
        <location evidence="3">Ruffle membrane</location>
    </subcellularLocation>
    <subcellularLocation>
        <location evidence="2">Cytoplasm</location>
    </subcellularLocation>
    <subcellularLocation>
        <location evidence="1">Membrane</location>
        <topology evidence="1">Peripheral membrane protein</topology>
    </subcellularLocation>
</comment>
<dbReference type="AlphaFoldDB" id="A0A0C2JPC1"/>